<dbReference type="Proteomes" id="UP000199400">
    <property type="component" value="Unassembled WGS sequence"/>
</dbReference>
<protein>
    <submittedName>
        <fullName evidence="3">Uncharacterized protein</fullName>
    </submittedName>
</protein>
<reference evidence="4" key="1">
    <citation type="submission" date="2016-10" db="EMBL/GenBank/DDBJ databases">
        <authorList>
            <person name="Varghese N."/>
            <person name="Submissions S."/>
        </authorList>
    </citation>
    <scope>NUCLEOTIDE SEQUENCE [LARGE SCALE GENOMIC DNA]</scope>
    <source>
        <strain evidence="4">ATCC 25963</strain>
    </source>
</reference>
<feature type="region of interest" description="Disordered" evidence="1">
    <location>
        <begin position="128"/>
        <end position="169"/>
    </location>
</feature>
<dbReference type="EMBL" id="FOMX01000026">
    <property type="protein sequence ID" value="SFF04192.1"/>
    <property type="molecule type" value="Genomic_DNA"/>
</dbReference>
<feature type="compositionally biased region" description="Basic residues" evidence="1">
    <location>
        <begin position="140"/>
        <end position="155"/>
    </location>
</feature>
<dbReference type="STRING" id="54.SAMN02745121_06646"/>
<keyword evidence="2" id="KW-0812">Transmembrane</keyword>
<evidence type="ECO:0000313" key="3">
    <source>
        <dbReference type="EMBL" id="SFF04192.1"/>
    </source>
</evidence>
<sequence length="169" mass="17840">MHFKAWVAGWIGVSTALSLVVVAGTAGLIVYRDEEEEEQAGEAVEEDALAEVLEQVGLALAAAIPLGLALAHAIFAATLVPRTAPRGRGGRASDAAMTGLDARFLYMESPSVSMHAVVVMLVDVSSMRGGHSTRSSGTRWIRRSSSRRTRSKSGRRPVQSPPSGVDRGS</sequence>
<evidence type="ECO:0000313" key="4">
    <source>
        <dbReference type="Proteomes" id="UP000199400"/>
    </source>
</evidence>
<feature type="transmembrane region" description="Helical" evidence="2">
    <location>
        <begin position="56"/>
        <end position="80"/>
    </location>
</feature>
<feature type="transmembrane region" description="Helical" evidence="2">
    <location>
        <begin position="7"/>
        <end position="31"/>
    </location>
</feature>
<proteinExistence type="predicted"/>
<dbReference type="AlphaFoldDB" id="A0A1I2FFL9"/>
<keyword evidence="2" id="KW-0472">Membrane</keyword>
<keyword evidence="4" id="KW-1185">Reference proteome</keyword>
<evidence type="ECO:0000256" key="2">
    <source>
        <dbReference type="SAM" id="Phobius"/>
    </source>
</evidence>
<gene>
    <name evidence="3" type="ORF">SAMN02745121_06646</name>
</gene>
<keyword evidence="2" id="KW-1133">Transmembrane helix</keyword>
<organism evidence="3 4">
    <name type="scientific">Nannocystis exedens</name>
    <dbReference type="NCBI Taxonomy" id="54"/>
    <lineage>
        <taxon>Bacteria</taxon>
        <taxon>Pseudomonadati</taxon>
        <taxon>Myxococcota</taxon>
        <taxon>Polyangia</taxon>
        <taxon>Nannocystales</taxon>
        <taxon>Nannocystaceae</taxon>
        <taxon>Nannocystis</taxon>
    </lineage>
</organism>
<accession>A0A1I2FFL9</accession>
<name>A0A1I2FFL9_9BACT</name>
<evidence type="ECO:0000256" key="1">
    <source>
        <dbReference type="SAM" id="MobiDB-lite"/>
    </source>
</evidence>
<dbReference type="RefSeq" id="WP_096328577.1">
    <property type="nucleotide sequence ID" value="NZ_FOMX01000026.1"/>
</dbReference>